<evidence type="ECO:0000256" key="1">
    <source>
        <dbReference type="ARBA" id="ARBA00022729"/>
    </source>
</evidence>
<dbReference type="OrthoDB" id="9761519at2"/>
<dbReference type="Pfam" id="PF17132">
    <property type="entry name" value="Glyco_hydro_106"/>
    <property type="match status" value="1"/>
</dbReference>
<dbReference type="AlphaFoldDB" id="A0A1G9IRU5"/>
<evidence type="ECO:0000313" key="3">
    <source>
        <dbReference type="EMBL" id="SDL27713.1"/>
    </source>
</evidence>
<gene>
    <name evidence="3" type="ORF">SAMN04488090_0589</name>
</gene>
<protein>
    <recommendedName>
        <fullName evidence="5">Glycosyl hydrolase</fullName>
    </recommendedName>
</protein>
<evidence type="ECO:0008006" key="5">
    <source>
        <dbReference type="Google" id="ProtNLM"/>
    </source>
</evidence>
<dbReference type="EMBL" id="FNGS01000001">
    <property type="protein sequence ID" value="SDL27713.1"/>
    <property type="molecule type" value="Genomic_DNA"/>
</dbReference>
<dbReference type="GO" id="GO:0016787">
    <property type="term" value="F:hydrolase activity"/>
    <property type="evidence" value="ECO:0007669"/>
    <property type="project" value="UniProtKB-KW"/>
</dbReference>
<dbReference type="InterPro" id="IPR008979">
    <property type="entry name" value="Galactose-bd-like_sf"/>
</dbReference>
<dbReference type="NCBIfam" id="NF045579">
    <property type="entry name" value="rhamnoside_JR"/>
    <property type="match status" value="1"/>
</dbReference>
<keyword evidence="2" id="KW-0378">Hydrolase</keyword>
<evidence type="ECO:0000256" key="2">
    <source>
        <dbReference type="ARBA" id="ARBA00022801"/>
    </source>
</evidence>
<name>A0A1G9IRU5_9BACT</name>
<dbReference type="PANTHER" id="PTHR43817:SF1">
    <property type="entry name" value="HYDROLASE, FAMILY 43, PUTATIVE (AFU_ORTHOLOGUE AFUA_3G01660)-RELATED"/>
    <property type="match status" value="1"/>
</dbReference>
<sequence>MIRFLFPGLLLLLAASFQISPRSGTRRIGSLEQLRAGFLNPPDSARPGVYWYFMDGNLSKEAMTADLEAMKAAGIGNLVFLEVNVGVPRGKVNFLSEEWKSDFAHAVREAERLGIDMTLGVGPGWTGSGGPWVRPEQSMQHLVSTATEVRGPGPARLTLPVPAPKKPFFGAGGFPPDMRKNWENWYSDVAVLAFPTPSGIPKIEAIDEKALYYRAPYTSQANVRPYFPDAVPAGISGISPDKIIDLTDRLKPDGTLEWTVPDGSWTILRFAARNNGAVTRPAPLPGVGFEADKFDTVALEAHLHSYLYPLLPKKRSSSGGLRRLHMDSWEMGAQNWSGRFREEFRRRRGYDPLPYYPVYAGWIVGSDERSERFLWDLRTTAQELVLENHAGQLKRISHRLGLKLSIEPYDMNPTADLALGAVADIPMCEFWSEGYGFEAAFSCLEATSIAHVNGNALVPAEAFTADHREAWKQHPGSMKNQGDWAFATGINRLVYHTFQHKYPDNGLRPGMTMGPYGVHWDRGQTWWPMVPAYHRYVSRCQFLLQQGRTVADILYLTPESAPHVFLPPKSALSGSDFLPDRRGYNFDGCDPGQLMDASVKDGRVTFPSGASYRMLVLPAYRTMTPRLLEKIGSLARAGATIVGNPPVAAPGLTDYPACDTRVRGLAQRIWADGKIRRMEPEAGSLYPSYALTASLLENQGIPEDFETTAPIRYTHRTHSDWDLYFVSNRSDSAQTAGLSFRATGQPQCWNPVTGEIRALPEHTFRNGVTSLPLRFAPHESFFIVFSGEKANGNSRKNILNIKEVQKLNGPWEVRFDPKWGGPEKVTFTRLEDWTTRPENGIRYYSGIATYRKTFDAPRGRRLVLDLGTVKDMARVRLNGRELGVVWTSPWQIALPAGLKPSGNLLEIDVANRWPNRLIGDEFLPDDGIKDGKWPDWLLHNTPRTSGRYTFAPHRFYTKESPLLPSGLLGPVVIGVVE</sequence>
<keyword evidence="4" id="KW-1185">Reference proteome</keyword>
<reference evidence="3 4" key="1">
    <citation type="submission" date="2016-10" db="EMBL/GenBank/DDBJ databases">
        <authorList>
            <person name="de Groot N.N."/>
        </authorList>
    </citation>
    <scope>NUCLEOTIDE SEQUENCE [LARGE SCALE GENOMIC DNA]</scope>
    <source>
        <strain evidence="3 4">DSM 21668</strain>
    </source>
</reference>
<dbReference type="Gene3D" id="2.60.120.260">
    <property type="entry name" value="Galactose-binding domain-like"/>
    <property type="match status" value="1"/>
</dbReference>
<dbReference type="Proteomes" id="UP000198901">
    <property type="component" value="Unassembled WGS sequence"/>
</dbReference>
<proteinExistence type="predicted"/>
<dbReference type="STRING" id="563176.SAMN04488090_0589"/>
<dbReference type="PANTHER" id="PTHR43817">
    <property type="entry name" value="GLYCOSYL HYDROLASE"/>
    <property type="match status" value="1"/>
</dbReference>
<organism evidence="3 4">
    <name type="scientific">Siphonobacter aquaeclarae</name>
    <dbReference type="NCBI Taxonomy" id="563176"/>
    <lineage>
        <taxon>Bacteria</taxon>
        <taxon>Pseudomonadati</taxon>
        <taxon>Bacteroidota</taxon>
        <taxon>Cytophagia</taxon>
        <taxon>Cytophagales</taxon>
        <taxon>Cytophagaceae</taxon>
        <taxon>Siphonobacter</taxon>
    </lineage>
</organism>
<keyword evidence="1" id="KW-0732">Signal</keyword>
<accession>A0A1G9IRU5</accession>
<dbReference type="SUPFAM" id="SSF49785">
    <property type="entry name" value="Galactose-binding domain-like"/>
    <property type="match status" value="1"/>
</dbReference>
<dbReference type="RefSeq" id="WP_093197475.1">
    <property type="nucleotide sequence ID" value="NZ_FNGS01000001.1"/>
</dbReference>
<evidence type="ECO:0000313" key="4">
    <source>
        <dbReference type="Proteomes" id="UP000198901"/>
    </source>
</evidence>